<dbReference type="Gene3D" id="4.10.450.10">
    <property type="entry name" value="Glucose Oxidase, domain 2"/>
    <property type="match status" value="1"/>
</dbReference>
<dbReference type="OrthoDB" id="269227at2759"/>
<keyword evidence="3" id="KW-0285">Flavoprotein</keyword>
<comment type="cofactor">
    <cofactor evidence="1 6">
        <name>FAD</name>
        <dbReference type="ChEBI" id="CHEBI:57692"/>
    </cofactor>
</comment>
<evidence type="ECO:0000256" key="1">
    <source>
        <dbReference type="ARBA" id="ARBA00001974"/>
    </source>
</evidence>
<feature type="domain" description="Glucose-methanol-choline oxidoreductase C-terminal" evidence="7">
    <location>
        <begin position="309"/>
        <end position="424"/>
    </location>
</feature>
<dbReference type="InterPro" id="IPR036188">
    <property type="entry name" value="FAD/NAD-bd_sf"/>
</dbReference>
<dbReference type="PANTHER" id="PTHR11552:SF210">
    <property type="entry name" value="GLUCOSE-METHANOL-CHOLINE OXIDOREDUCTASE N-TERMINAL DOMAIN-CONTAINING PROTEIN-RELATED"/>
    <property type="match status" value="1"/>
</dbReference>
<reference evidence="8" key="1">
    <citation type="submission" date="2019-04" db="EMBL/GenBank/DDBJ databases">
        <title>Friends and foes A comparative genomics studyof 23 Aspergillus species from section Flavi.</title>
        <authorList>
            <consortium name="DOE Joint Genome Institute"/>
            <person name="Kjaerbolling I."/>
            <person name="Vesth T."/>
            <person name="Frisvad J.C."/>
            <person name="Nybo J.L."/>
            <person name="Theobald S."/>
            <person name="Kildgaard S."/>
            <person name="Isbrandt T."/>
            <person name="Kuo A."/>
            <person name="Sato A."/>
            <person name="Lyhne E.K."/>
            <person name="Kogle M.E."/>
            <person name="Wiebenga A."/>
            <person name="Kun R.S."/>
            <person name="Lubbers R.J."/>
            <person name="Makela M.R."/>
            <person name="Barry K."/>
            <person name="Chovatia M."/>
            <person name="Clum A."/>
            <person name="Daum C."/>
            <person name="Haridas S."/>
            <person name="He G."/>
            <person name="LaButti K."/>
            <person name="Lipzen A."/>
            <person name="Mondo S."/>
            <person name="Riley R."/>
            <person name="Salamov A."/>
            <person name="Simmons B.A."/>
            <person name="Magnuson J.K."/>
            <person name="Henrissat B."/>
            <person name="Mortensen U.H."/>
            <person name="Larsen T.O."/>
            <person name="Devries R.P."/>
            <person name="Grigoriev I.V."/>
            <person name="Machida M."/>
            <person name="Baker S.E."/>
            <person name="Andersen M.R."/>
        </authorList>
    </citation>
    <scope>NUCLEOTIDE SEQUENCE [LARGE SCALE GENOMIC DNA]</scope>
    <source>
        <strain evidence="8">IBT 14317</strain>
    </source>
</reference>
<dbReference type="GO" id="GO:0016614">
    <property type="term" value="F:oxidoreductase activity, acting on CH-OH group of donors"/>
    <property type="evidence" value="ECO:0007669"/>
    <property type="project" value="InterPro"/>
</dbReference>
<sequence length="448" mass="48561">MSSTAMPLISDYVIVGGGTAGLVVATQLLEDHQVRVVVLDSAYRNLAGTDLGWQPKTVPQVVVNNRELEHAAGGVLGGSSVINGSWLCDFLRPYLEKAYTLSPPDPDTDQDLASSPQFPGNGLIQVTYTALKEKGNHDLIRAGNETFQEKGYEYTGEFIAHESACTHAYTAAIDPISGKRSSANSQYATALSGRANVTIEIIMTAGAFHSLKLLELSSIGDWNRLMSIVAIPLSTGKAKNVAFGILVLAFARLIEQDQESLLVKHGPFDQQQEKVISSIFQSPGHASAAFLFSKATSDLTITGVIPSYPFSRGNIHISSADPNAQPTLDPRFFTHELDIEITARHVQTLHQLPSSPALKPYFQLTASPGDLETIKESLRKNSVPALLPREEGGVVDQDLRVWGTKNVRVVDASVFPLITHTNPIPPDTYVSSMWNGITIYASERSLPR</sequence>
<dbReference type="EMBL" id="ML735233">
    <property type="protein sequence ID" value="KAE8392993.1"/>
    <property type="molecule type" value="Genomic_DNA"/>
</dbReference>
<protein>
    <recommendedName>
        <fullName evidence="7">Glucose-methanol-choline oxidoreductase C-terminal domain-containing protein</fullName>
    </recommendedName>
</protein>
<evidence type="ECO:0000259" key="7">
    <source>
        <dbReference type="Pfam" id="PF05199"/>
    </source>
</evidence>
<feature type="binding site" evidence="6">
    <location>
        <position position="75"/>
    </location>
    <ligand>
        <name>FAD</name>
        <dbReference type="ChEBI" id="CHEBI:57692"/>
    </ligand>
</feature>
<dbReference type="Pfam" id="PF05199">
    <property type="entry name" value="GMC_oxred_C"/>
    <property type="match status" value="1"/>
</dbReference>
<dbReference type="GO" id="GO:0050660">
    <property type="term" value="F:flavin adenine dinucleotide binding"/>
    <property type="evidence" value="ECO:0007669"/>
    <property type="project" value="InterPro"/>
</dbReference>
<comment type="similarity">
    <text evidence="2">Belongs to the GMC oxidoreductase family.</text>
</comment>
<proteinExistence type="inferred from homology"/>
<name>A0A5N7CHJ6_PETAA</name>
<dbReference type="Gene3D" id="3.30.560.10">
    <property type="entry name" value="Glucose Oxidase, domain 3"/>
    <property type="match status" value="3"/>
</dbReference>
<gene>
    <name evidence="8" type="ORF">BDV23DRAFT_170628</name>
</gene>
<dbReference type="Proteomes" id="UP000326877">
    <property type="component" value="Unassembled WGS sequence"/>
</dbReference>
<evidence type="ECO:0000256" key="2">
    <source>
        <dbReference type="ARBA" id="ARBA00010790"/>
    </source>
</evidence>
<dbReference type="InterPro" id="IPR007867">
    <property type="entry name" value="GMC_OxRtase_C"/>
</dbReference>
<accession>A0A5N7CHJ6</accession>
<dbReference type="InterPro" id="IPR012132">
    <property type="entry name" value="GMC_OxRdtase"/>
</dbReference>
<evidence type="ECO:0000256" key="4">
    <source>
        <dbReference type="ARBA" id="ARBA00022827"/>
    </source>
</evidence>
<evidence type="ECO:0000313" key="8">
    <source>
        <dbReference type="EMBL" id="KAE8392993.1"/>
    </source>
</evidence>
<keyword evidence="4 6" id="KW-0274">FAD</keyword>
<dbReference type="AlphaFoldDB" id="A0A5N7CHJ6"/>
<dbReference type="PIRSF" id="PIRSF000137">
    <property type="entry name" value="Alcohol_oxidase"/>
    <property type="match status" value="1"/>
</dbReference>
<evidence type="ECO:0000256" key="6">
    <source>
        <dbReference type="PIRSR" id="PIRSR000137-2"/>
    </source>
</evidence>
<evidence type="ECO:0000256" key="5">
    <source>
        <dbReference type="ARBA" id="ARBA00023002"/>
    </source>
</evidence>
<dbReference type="Gene3D" id="3.50.50.60">
    <property type="entry name" value="FAD/NAD(P)-binding domain"/>
    <property type="match status" value="2"/>
</dbReference>
<dbReference type="SUPFAM" id="SSF51905">
    <property type="entry name" value="FAD/NAD(P)-binding domain"/>
    <property type="match status" value="1"/>
</dbReference>
<dbReference type="SUPFAM" id="SSF54373">
    <property type="entry name" value="FAD-linked reductases, C-terminal domain"/>
    <property type="match status" value="1"/>
</dbReference>
<organism evidence="8">
    <name type="scientific">Petromyces alliaceus</name>
    <name type="common">Aspergillus alliaceus</name>
    <dbReference type="NCBI Taxonomy" id="209559"/>
    <lineage>
        <taxon>Eukaryota</taxon>
        <taxon>Fungi</taxon>
        <taxon>Dikarya</taxon>
        <taxon>Ascomycota</taxon>
        <taxon>Pezizomycotina</taxon>
        <taxon>Eurotiomycetes</taxon>
        <taxon>Eurotiomycetidae</taxon>
        <taxon>Eurotiales</taxon>
        <taxon>Aspergillaceae</taxon>
        <taxon>Aspergillus</taxon>
        <taxon>Aspergillus subgen. Circumdati</taxon>
    </lineage>
</organism>
<keyword evidence="5" id="KW-0560">Oxidoreductase</keyword>
<dbReference type="InterPro" id="IPR027424">
    <property type="entry name" value="Glucose_Oxidase_domain_2"/>
</dbReference>
<evidence type="ECO:0000256" key="3">
    <source>
        <dbReference type="ARBA" id="ARBA00022630"/>
    </source>
</evidence>
<dbReference type="PANTHER" id="PTHR11552">
    <property type="entry name" value="GLUCOSE-METHANOL-CHOLINE GMC OXIDOREDUCTASE"/>
    <property type="match status" value="1"/>
</dbReference>